<organism evidence="5 6">
    <name type="scientific">Porphyromonas uenonis 60-3</name>
    <dbReference type="NCBI Taxonomy" id="596327"/>
    <lineage>
        <taxon>Bacteria</taxon>
        <taxon>Pseudomonadati</taxon>
        <taxon>Bacteroidota</taxon>
        <taxon>Bacteroidia</taxon>
        <taxon>Bacteroidales</taxon>
        <taxon>Porphyromonadaceae</taxon>
        <taxon>Porphyromonas</taxon>
    </lineage>
</organism>
<proteinExistence type="inferred from homology"/>
<dbReference type="GO" id="GO:0016020">
    <property type="term" value="C:membrane"/>
    <property type="evidence" value="ECO:0007669"/>
    <property type="project" value="InterPro"/>
</dbReference>
<feature type="non-terminal residue" evidence="5">
    <location>
        <position position="1"/>
    </location>
</feature>
<keyword evidence="4" id="KW-0472">Membrane</keyword>
<evidence type="ECO:0000256" key="4">
    <source>
        <dbReference type="SAM" id="Phobius"/>
    </source>
</evidence>
<dbReference type="SUPFAM" id="SSF56784">
    <property type="entry name" value="HAD-like"/>
    <property type="match status" value="1"/>
</dbReference>
<dbReference type="EMBL" id="ACLR01000030">
    <property type="protein sequence ID" value="EEK17628.1"/>
    <property type="molecule type" value="Genomic_DNA"/>
</dbReference>
<comment type="catalytic activity">
    <reaction evidence="3">
        <text>Zn(2+)(in) + ATP + H2O = Zn(2+)(out) + ADP + phosphate + H(+)</text>
        <dbReference type="Rhea" id="RHEA:20621"/>
        <dbReference type="ChEBI" id="CHEBI:15377"/>
        <dbReference type="ChEBI" id="CHEBI:15378"/>
        <dbReference type="ChEBI" id="CHEBI:29105"/>
        <dbReference type="ChEBI" id="CHEBI:30616"/>
        <dbReference type="ChEBI" id="CHEBI:43474"/>
        <dbReference type="ChEBI" id="CHEBI:456216"/>
        <dbReference type="EC" id="7.2.2.12"/>
    </reaction>
</comment>
<evidence type="ECO:0000256" key="3">
    <source>
        <dbReference type="ARBA" id="ARBA00047308"/>
    </source>
</evidence>
<dbReference type="PRINTS" id="PR00119">
    <property type="entry name" value="CATATPASE"/>
</dbReference>
<dbReference type="InterPro" id="IPR023214">
    <property type="entry name" value="HAD_sf"/>
</dbReference>
<dbReference type="InterPro" id="IPR001757">
    <property type="entry name" value="P_typ_ATPase"/>
</dbReference>
<evidence type="ECO:0000256" key="2">
    <source>
        <dbReference type="ARBA" id="ARBA00039097"/>
    </source>
</evidence>
<keyword evidence="4" id="KW-1133">Transmembrane helix</keyword>
<dbReference type="Gene3D" id="3.40.50.1000">
    <property type="entry name" value="HAD superfamily/HAD-like"/>
    <property type="match status" value="1"/>
</dbReference>
<keyword evidence="4" id="KW-0812">Transmembrane</keyword>
<feature type="transmembrane region" description="Helical" evidence="4">
    <location>
        <begin position="80"/>
        <end position="100"/>
    </location>
</feature>
<name>C2M9H5_9PORP</name>
<accession>C2M9H5</accession>
<dbReference type="InterPro" id="IPR036412">
    <property type="entry name" value="HAD-like_sf"/>
</dbReference>
<evidence type="ECO:0000313" key="5">
    <source>
        <dbReference type="EMBL" id="EEK17628.1"/>
    </source>
</evidence>
<gene>
    <name evidence="5" type="ORF">PORUE0001_1890</name>
</gene>
<dbReference type="PANTHER" id="PTHR48085:SF5">
    <property type="entry name" value="CADMIUM_ZINC-TRANSPORTING ATPASE HMA4-RELATED"/>
    <property type="match status" value="1"/>
</dbReference>
<dbReference type="PRINTS" id="PR00120">
    <property type="entry name" value="HATPASE"/>
</dbReference>
<dbReference type="GO" id="GO:0015086">
    <property type="term" value="F:cadmium ion transmembrane transporter activity"/>
    <property type="evidence" value="ECO:0007669"/>
    <property type="project" value="TreeGrafter"/>
</dbReference>
<comment type="caution">
    <text evidence="5">The sequence shown here is derived from an EMBL/GenBank/DDBJ whole genome shotgun (WGS) entry which is preliminary data.</text>
</comment>
<reference evidence="5 6" key="1">
    <citation type="submission" date="2009-04" db="EMBL/GenBank/DDBJ databases">
        <authorList>
            <person name="Sebastian Y."/>
            <person name="Madupu R."/>
            <person name="Durkin A.S."/>
            <person name="Torralba M."/>
            <person name="Methe B."/>
            <person name="Sutton G.G."/>
            <person name="Strausberg R.L."/>
            <person name="Nelson K.E."/>
        </authorList>
    </citation>
    <scope>NUCLEOTIDE SEQUENCE [LARGE SCALE GENOMIC DNA]</scope>
    <source>
        <strain evidence="5 6">60-3</strain>
    </source>
</reference>
<dbReference type="RefSeq" id="WP_007364567.1">
    <property type="nucleotide sequence ID" value="NZ_ACLR01000030.1"/>
</dbReference>
<keyword evidence="6" id="KW-1185">Reference proteome</keyword>
<dbReference type="eggNOG" id="COG2217">
    <property type="taxonomic scope" value="Bacteria"/>
</dbReference>
<dbReference type="Proteomes" id="UP000003303">
    <property type="component" value="Unassembled WGS sequence"/>
</dbReference>
<comment type="similarity">
    <text evidence="1">Belongs to the cation transport ATPase (P-type) (TC 3.A.3) family. Type IB subfamily.</text>
</comment>
<dbReference type="EC" id="7.2.2.12" evidence="2"/>
<evidence type="ECO:0000256" key="1">
    <source>
        <dbReference type="ARBA" id="ARBA00006024"/>
    </source>
</evidence>
<evidence type="ECO:0000313" key="6">
    <source>
        <dbReference type="Proteomes" id="UP000003303"/>
    </source>
</evidence>
<dbReference type="GO" id="GO:0016463">
    <property type="term" value="F:P-type zinc transporter activity"/>
    <property type="evidence" value="ECO:0007669"/>
    <property type="project" value="UniProtKB-EC"/>
</dbReference>
<dbReference type="PANTHER" id="PTHR48085">
    <property type="entry name" value="CADMIUM/ZINC-TRANSPORTING ATPASE HMA2-RELATED"/>
    <property type="match status" value="1"/>
</dbReference>
<dbReference type="Pfam" id="PF08282">
    <property type="entry name" value="Hydrolase_3"/>
    <property type="match status" value="1"/>
</dbReference>
<protein>
    <recommendedName>
        <fullName evidence="2">P-type Zn(2+) transporter</fullName>
        <ecNumber evidence="2">7.2.2.12</ecNumber>
    </recommendedName>
</protein>
<sequence>LPADKLSRLEAILQQPARGTVLFVGDGINDAPVLARADVGIAMGGLGSDAAIEAADVVIMDDNPLKIATAIRIARHTVGIALQNAWFAIGIKVLVLLLALLGVASMWMAVFADVGVTVLAVLNAMRALRPVKVSRSSN</sequence>
<dbReference type="OrthoDB" id="1521937at2"/>
<feature type="transmembrane region" description="Helical" evidence="4">
    <location>
        <begin position="106"/>
        <end position="125"/>
    </location>
</feature>
<dbReference type="GO" id="GO:0005524">
    <property type="term" value="F:ATP binding"/>
    <property type="evidence" value="ECO:0007669"/>
    <property type="project" value="InterPro"/>
</dbReference>
<dbReference type="InterPro" id="IPR051014">
    <property type="entry name" value="Cation_Transport_ATPase_IB"/>
</dbReference>
<dbReference type="GO" id="GO:0016887">
    <property type="term" value="F:ATP hydrolysis activity"/>
    <property type="evidence" value="ECO:0007669"/>
    <property type="project" value="InterPro"/>
</dbReference>
<dbReference type="AlphaFoldDB" id="C2M9H5"/>